<dbReference type="InterPro" id="IPR011706">
    <property type="entry name" value="Cu-oxidase_C"/>
</dbReference>
<dbReference type="CDD" id="cd13868">
    <property type="entry name" value="CuRO_2_CotA_like"/>
    <property type="match status" value="1"/>
</dbReference>
<comment type="subunit">
    <text evidence="1">Monomer.</text>
</comment>
<dbReference type="GO" id="GO:0005507">
    <property type="term" value="F:copper ion binding"/>
    <property type="evidence" value="ECO:0007669"/>
    <property type="project" value="InterPro"/>
</dbReference>
<dbReference type="InterPro" id="IPR006311">
    <property type="entry name" value="TAT_signal"/>
</dbReference>
<evidence type="ECO:0000256" key="5">
    <source>
        <dbReference type="ARBA" id="ARBA00042896"/>
    </source>
</evidence>
<accession>A0A9Q4KXL1</accession>
<dbReference type="Proteomes" id="UP001154061">
    <property type="component" value="Unassembled WGS sequence"/>
</dbReference>
<feature type="compositionally biased region" description="Basic and acidic residues" evidence="8">
    <location>
        <begin position="34"/>
        <end position="46"/>
    </location>
</feature>
<dbReference type="InterPro" id="IPR045087">
    <property type="entry name" value="Cu-oxidase_fam"/>
</dbReference>
<evidence type="ECO:0000256" key="8">
    <source>
        <dbReference type="SAM" id="MobiDB-lite"/>
    </source>
</evidence>
<dbReference type="PANTHER" id="PTHR48267:SF1">
    <property type="entry name" value="BILIRUBIN OXIDASE"/>
    <property type="match status" value="1"/>
</dbReference>
<evidence type="ECO:0000313" key="10">
    <source>
        <dbReference type="EMBL" id="MDF9745285.1"/>
    </source>
</evidence>
<dbReference type="GO" id="GO:0016491">
    <property type="term" value="F:oxidoreductase activity"/>
    <property type="evidence" value="ECO:0007669"/>
    <property type="project" value="InterPro"/>
</dbReference>
<dbReference type="InterPro" id="IPR002355">
    <property type="entry name" value="Cu_oxidase_Cu_BS"/>
</dbReference>
<dbReference type="Gene3D" id="2.60.40.420">
    <property type="entry name" value="Cupredoxins - blue copper proteins"/>
    <property type="match status" value="3"/>
</dbReference>
<evidence type="ECO:0000313" key="11">
    <source>
        <dbReference type="Proteomes" id="UP001154061"/>
    </source>
</evidence>
<keyword evidence="11" id="KW-1185">Reference proteome</keyword>
<feature type="domain" description="Plastocyanin-like" evidence="9">
    <location>
        <begin position="470"/>
        <end position="592"/>
    </location>
</feature>
<comment type="caution">
    <text evidence="10">The sequence shown here is derived from an EMBL/GenBank/DDBJ whole genome shotgun (WGS) entry which is preliminary data.</text>
</comment>
<evidence type="ECO:0000256" key="6">
    <source>
        <dbReference type="ARBA" id="ARBA00043090"/>
    </source>
</evidence>
<dbReference type="RefSeq" id="WP_277520763.1">
    <property type="nucleotide sequence ID" value="NZ_JAMQOT010000002.1"/>
</dbReference>
<dbReference type="CDD" id="cd13844">
    <property type="entry name" value="CuRO_1_BOD_CotA_like"/>
    <property type="match status" value="1"/>
</dbReference>
<name>A0A9Q4KXL1_9EURY</name>
<dbReference type="AlphaFoldDB" id="A0A9Q4KXL1"/>
<reference evidence="10" key="1">
    <citation type="submission" date="2022-06" db="EMBL/GenBank/DDBJ databases">
        <title>Natrinema sp. a new haloarchaeum isolate from saline soil.</title>
        <authorList>
            <person name="Strakova D."/>
            <person name="Galisteo C."/>
            <person name="Sanchez-Porro C."/>
            <person name="Ventosa A."/>
        </authorList>
    </citation>
    <scope>NUCLEOTIDE SEQUENCE</scope>
    <source>
        <strain evidence="10">S1CR25-10</strain>
    </source>
</reference>
<feature type="region of interest" description="Disordered" evidence="8">
    <location>
        <begin position="594"/>
        <end position="617"/>
    </location>
</feature>
<dbReference type="PROSITE" id="PS51318">
    <property type="entry name" value="TAT"/>
    <property type="match status" value="1"/>
</dbReference>
<dbReference type="PANTHER" id="PTHR48267">
    <property type="entry name" value="CUPREDOXIN SUPERFAMILY PROTEIN"/>
    <property type="match status" value="1"/>
</dbReference>
<gene>
    <name evidence="10" type="ORF">NDI89_06765</name>
</gene>
<evidence type="ECO:0000259" key="9">
    <source>
        <dbReference type="Pfam" id="PF07731"/>
    </source>
</evidence>
<proteinExistence type="predicted"/>
<sequence length="617" mass="68406">MRDLSRRLLLRASATLGVAGSVPSGVLAAEDEHDGDHSDGDGDGGHSSDAGVSPHLEKYKRELPIPEERPPDGTRNGADYHEIEVKETTHSFHPDLEDTTIWGFGGQFPGPLLAGDRNEELAIEFDNSQLPDEHLFEIDDRIEGTTSENYVDYDGPVPDVRTVTHFHGLNTATESDGQADMWTSPDGVTGPRFQRDVQEMPNRQSRMSTVYHDHARGISRLNNYAGLVGPYIIRSQREEQLDLPEDEYDIPLVLADRSFEDDGSLHYPEKFVANFAGDTATVNGKAWPYLEVEPRKYRFRIANVSNGRTYDLSLENEDEDHDAVPTMFQIAPDHGFLEEVVSIGHGGDMESLIVAPFERAEIVVDFSDHAGETFTVTNDAEFPYEGGMDHGDGGMDHGDGMDGMDMGGDGGMGHGDMEHPEIDEVMQIRVTEETTEPDTSTHPSDLRLPNRNGPNPAAAKTTREMTMGMGTDEHGLMIHKLNGRTWGDEIQHKPQLGTTEIWELVNDDMHTHPIHLHLVEFEVLERERHNTDHGPQPPLPNERGGKDVVRVNPGETVRIAAKFGDFAGKYPFHCHILEHEEHAMMRMFEVVEGNSNDAPGRDAGGNSGREGGPDRGR</sequence>
<evidence type="ECO:0000256" key="2">
    <source>
        <dbReference type="ARBA" id="ARBA00022723"/>
    </source>
</evidence>
<protein>
    <recommendedName>
        <fullName evidence="4">Multicopper oxidase CueO</fullName>
        <ecNumber evidence="3">1.16.3.4</ecNumber>
    </recommendedName>
    <alternativeName>
        <fullName evidence="5">Copper efflux oxidase</fullName>
    </alternativeName>
    <alternativeName>
        <fullName evidence="6">Cuprous oxidase</fullName>
    </alternativeName>
</protein>
<feature type="region of interest" description="Disordered" evidence="8">
    <location>
        <begin position="433"/>
        <end position="459"/>
    </location>
</feature>
<dbReference type="SUPFAM" id="SSF49503">
    <property type="entry name" value="Cupredoxins"/>
    <property type="match status" value="3"/>
</dbReference>
<evidence type="ECO:0000256" key="4">
    <source>
        <dbReference type="ARBA" id="ARBA00041027"/>
    </source>
</evidence>
<dbReference type="Pfam" id="PF07731">
    <property type="entry name" value="Cu-oxidase_2"/>
    <property type="match status" value="1"/>
</dbReference>
<dbReference type="InterPro" id="IPR008972">
    <property type="entry name" value="Cupredoxin"/>
</dbReference>
<comment type="catalytic activity">
    <reaction evidence="7">
        <text>4 Cu(+) + O2 + 4 H(+) = 4 Cu(2+) + 2 H2O</text>
        <dbReference type="Rhea" id="RHEA:30083"/>
        <dbReference type="ChEBI" id="CHEBI:15377"/>
        <dbReference type="ChEBI" id="CHEBI:15378"/>
        <dbReference type="ChEBI" id="CHEBI:15379"/>
        <dbReference type="ChEBI" id="CHEBI:29036"/>
        <dbReference type="ChEBI" id="CHEBI:49552"/>
        <dbReference type="EC" id="1.16.3.4"/>
    </reaction>
    <physiologicalReaction direction="left-to-right" evidence="7">
        <dbReference type="Rhea" id="RHEA:30084"/>
    </physiologicalReaction>
</comment>
<feature type="region of interest" description="Disordered" evidence="8">
    <location>
        <begin position="26"/>
        <end position="53"/>
    </location>
</feature>
<dbReference type="EMBL" id="JAMQOT010000002">
    <property type="protein sequence ID" value="MDF9745285.1"/>
    <property type="molecule type" value="Genomic_DNA"/>
</dbReference>
<organism evidence="10 11">
    <name type="scientific">Natrinema salsiterrestre</name>
    <dbReference type="NCBI Taxonomy" id="2950540"/>
    <lineage>
        <taxon>Archaea</taxon>
        <taxon>Methanobacteriati</taxon>
        <taxon>Methanobacteriota</taxon>
        <taxon>Stenosarchaea group</taxon>
        <taxon>Halobacteria</taxon>
        <taxon>Halobacteriales</taxon>
        <taxon>Natrialbaceae</taxon>
        <taxon>Natrinema</taxon>
    </lineage>
</organism>
<dbReference type="PROSITE" id="PS00080">
    <property type="entry name" value="MULTICOPPER_OXIDASE2"/>
    <property type="match status" value="1"/>
</dbReference>
<dbReference type="CDD" id="cd13891">
    <property type="entry name" value="CuRO_3_CotA_like"/>
    <property type="match status" value="1"/>
</dbReference>
<dbReference type="EC" id="1.16.3.4" evidence="3"/>
<keyword evidence="2" id="KW-0479">Metal-binding</keyword>
<evidence type="ECO:0000256" key="1">
    <source>
        <dbReference type="ARBA" id="ARBA00011245"/>
    </source>
</evidence>
<evidence type="ECO:0000256" key="7">
    <source>
        <dbReference type="ARBA" id="ARBA00048092"/>
    </source>
</evidence>
<evidence type="ECO:0000256" key="3">
    <source>
        <dbReference type="ARBA" id="ARBA00038978"/>
    </source>
</evidence>